<comment type="caution">
    <text evidence="1">The sequence shown here is derived from an EMBL/GenBank/DDBJ whole genome shotgun (WGS) entry which is preliminary data.</text>
</comment>
<name>A0A9P9BNK1_9PEZI</name>
<dbReference type="AlphaFoldDB" id="A0A9P9BNK1"/>
<evidence type="ECO:0000313" key="1">
    <source>
        <dbReference type="EMBL" id="KAH7031336.1"/>
    </source>
</evidence>
<gene>
    <name evidence="1" type="ORF">B0I36DRAFT_121681</name>
</gene>
<proteinExistence type="predicted"/>
<dbReference type="RefSeq" id="XP_046013016.1">
    <property type="nucleotide sequence ID" value="XM_046148047.1"/>
</dbReference>
<evidence type="ECO:0000313" key="2">
    <source>
        <dbReference type="Proteomes" id="UP000756346"/>
    </source>
</evidence>
<reference evidence="1" key="1">
    <citation type="journal article" date="2021" name="Nat. Commun.">
        <title>Genetic determinants of endophytism in the Arabidopsis root mycobiome.</title>
        <authorList>
            <person name="Mesny F."/>
            <person name="Miyauchi S."/>
            <person name="Thiergart T."/>
            <person name="Pickel B."/>
            <person name="Atanasova L."/>
            <person name="Karlsson M."/>
            <person name="Huettel B."/>
            <person name="Barry K.W."/>
            <person name="Haridas S."/>
            <person name="Chen C."/>
            <person name="Bauer D."/>
            <person name="Andreopoulos W."/>
            <person name="Pangilinan J."/>
            <person name="LaButti K."/>
            <person name="Riley R."/>
            <person name="Lipzen A."/>
            <person name="Clum A."/>
            <person name="Drula E."/>
            <person name="Henrissat B."/>
            <person name="Kohler A."/>
            <person name="Grigoriev I.V."/>
            <person name="Martin F.M."/>
            <person name="Hacquard S."/>
        </authorList>
    </citation>
    <scope>NUCLEOTIDE SEQUENCE</scope>
    <source>
        <strain evidence="1">MPI-CAGE-CH-0230</strain>
    </source>
</reference>
<protein>
    <submittedName>
        <fullName evidence="1">Uncharacterized protein</fullName>
    </submittedName>
</protein>
<dbReference type="EMBL" id="JAGTJQ010000005">
    <property type="protein sequence ID" value="KAH7031336.1"/>
    <property type="molecule type" value="Genomic_DNA"/>
</dbReference>
<accession>A0A9P9BNK1</accession>
<dbReference type="GeneID" id="70177593"/>
<organism evidence="1 2">
    <name type="scientific">Microdochium trichocladiopsis</name>
    <dbReference type="NCBI Taxonomy" id="1682393"/>
    <lineage>
        <taxon>Eukaryota</taxon>
        <taxon>Fungi</taxon>
        <taxon>Dikarya</taxon>
        <taxon>Ascomycota</taxon>
        <taxon>Pezizomycotina</taxon>
        <taxon>Sordariomycetes</taxon>
        <taxon>Xylariomycetidae</taxon>
        <taxon>Xylariales</taxon>
        <taxon>Microdochiaceae</taxon>
        <taxon>Microdochium</taxon>
    </lineage>
</organism>
<keyword evidence="2" id="KW-1185">Reference proteome</keyword>
<dbReference type="Proteomes" id="UP000756346">
    <property type="component" value="Unassembled WGS sequence"/>
</dbReference>
<sequence length="189" mass="21103">MPKTGRCPEARASHMHDIENRHCRLFLTLFGSSLALPPLWGGRTCSEPLSGWMHTLRHLQMDRWGARRLWDPKFASLSLKFWKTPQPPPLCKAPPSFSLLAPREREGQSVIAIDFTSTWTPRSEGIFAKVQQSTSSALLLASTVVCAGSVGGSHQLWVGIFGDELRGAGRRRVEKRLVSRVGSTQRRTD</sequence>